<dbReference type="PANTHER" id="PTHR10698">
    <property type="entry name" value="V-TYPE PROTON ATPASE SUBUNIT H"/>
    <property type="match status" value="1"/>
</dbReference>
<dbReference type="InterPro" id="IPR011989">
    <property type="entry name" value="ARM-like"/>
</dbReference>
<dbReference type="GO" id="GO:0000221">
    <property type="term" value="C:vacuolar proton-transporting V-type ATPase, V1 domain"/>
    <property type="evidence" value="ECO:0007669"/>
    <property type="project" value="InterPro"/>
</dbReference>
<evidence type="ECO:0000256" key="2">
    <source>
        <dbReference type="ARBA" id="ARBA00022448"/>
    </source>
</evidence>
<evidence type="ECO:0000256" key="1">
    <source>
        <dbReference type="ARBA" id="ARBA00008613"/>
    </source>
</evidence>
<dbReference type="Gene3D" id="1.25.40.150">
    <property type="entry name" value="V-type ATPase, subunit H, C-terminal domain"/>
    <property type="match status" value="1"/>
</dbReference>
<reference evidence="6" key="1">
    <citation type="journal article" date="2020" name="J. Eukaryot. Microbiol.">
        <title>De novo Sequencing, Assembly and Annotation of the Transcriptome for the Free-Living Testate Amoeba Arcella intermedia.</title>
        <authorList>
            <person name="Ribeiro G.M."/>
            <person name="Porfirio-Sousa A.L."/>
            <person name="Maurer-Alcala X.X."/>
            <person name="Katz L.A."/>
            <person name="Lahr D.J.G."/>
        </authorList>
    </citation>
    <scope>NUCLEOTIDE SEQUENCE</scope>
</reference>
<dbReference type="InterPro" id="IPR004908">
    <property type="entry name" value="ATPase_V1-cplx_hsu"/>
</dbReference>
<accession>A0A6B2LFZ0</accession>
<dbReference type="InterPro" id="IPR038497">
    <property type="entry name" value="ATPase_V1-cplx_hsu_C_sf"/>
</dbReference>
<comment type="similarity">
    <text evidence="1">Belongs to the V-ATPase H subunit family.</text>
</comment>
<protein>
    <recommendedName>
        <fullName evidence="5">ATPase V1 complex subunit H C-terminal domain-containing protein</fullName>
    </recommendedName>
</protein>
<keyword evidence="2" id="KW-0813">Transport</keyword>
<keyword evidence="4" id="KW-0406">Ion transport</keyword>
<dbReference type="InterPro" id="IPR011987">
    <property type="entry name" value="ATPase_V1-cplx_hsu_C"/>
</dbReference>
<dbReference type="Pfam" id="PF11698">
    <property type="entry name" value="V-ATPase_H_C"/>
    <property type="match status" value="1"/>
</dbReference>
<organism evidence="6">
    <name type="scientific">Arcella intermedia</name>
    <dbReference type="NCBI Taxonomy" id="1963864"/>
    <lineage>
        <taxon>Eukaryota</taxon>
        <taxon>Amoebozoa</taxon>
        <taxon>Tubulinea</taxon>
        <taxon>Elardia</taxon>
        <taxon>Arcellinida</taxon>
        <taxon>Sphaerothecina</taxon>
        <taxon>Arcellidae</taxon>
        <taxon>Arcella</taxon>
    </lineage>
</organism>
<dbReference type="EMBL" id="GIBP01007023">
    <property type="protein sequence ID" value="NDV35992.1"/>
    <property type="molecule type" value="Transcribed_RNA"/>
</dbReference>
<dbReference type="Pfam" id="PF03224">
    <property type="entry name" value="V-ATPase_H_N"/>
    <property type="match status" value="1"/>
</dbReference>
<keyword evidence="3" id="KW-0375">Hydrogen ion transport</keyword>
<feature type="domain" description="ATPase V1 complex subunit H C-terminal" evidence="5">
    <location>
        <begin position="93"/>
        <end position="219"/>
    </location>
</feature>
<dbReference type="GO" id="GO:0046961">
    <property type="term" value="F:proton-transporting ATPase activity, rotational mechanism"/>
    <property type="evidence" value="ECO:0007669"/>
    <property type="project" value="InterPro"/>
</dbReference>
<sequence length="223" mass="25840">MSFNKEVKEKLVDPKLIYNLCHIVKRCTNKVKVIRVTLATLNNLLGVGKNNELMYSYGLLTSLNLLKQKRWGDEELENDIKEVEQSLEKDVDELTSWDRYKNEVLAQSLEWSPAHKSAKFWQENSLKFEEEDYLVLRTLEAILTSSNNLQVLAIACWDIGEFVRVHPQGKRICDRLQLKVPIMKLLSLGESKDAPVSEETQQVTKEALTALQKLMITNWEYLQ</sequence>
<dbReference type="PANTHER" id="PTHR10698:SF0">
    <property type="entry name" value="V-TYPE PROTON ATPASE SUBUNIT H"/>
    <property type="match status" value="1"/>
</dbReference>
<dbReference type="InterPro" id="IPR016024">
    <property type="entry name" value="ARM-type_fold"/>
</dbReference>
<dbReference type="SUPFAM" id="SSF48371">
    <property type="entry name" value="ARM repeat"/>
    <property type="match status" value="1"/>
</dbReference>
<dbReference type="AlphaFoldDB" id="A0A6B2LFZ0"/>
<dbReference type="Gene3D" id="1.25.10.10">
    <property type="entry name" value="Leucine-rich Repeat Variant"/>
    <property type="match status" value="1"/>
</dbReference>
<evidence type="ECO:0000259" key="5">
    <source>
        <dbReference type="Pfam" id="PF11698"/>
    </source>
</evidence>
<proteinExistence type="inferred from homology"/>
<evidence type="ECO:0000256" key="4">
    <source>
        <dbReference type="ARBA" id="ARBA00023065"/>
    </source>
</evidence>
<evidence type="ECO:0000256" key="3">
    <source>
        <dbReference type="ARBA" id="ARBA00022781"/>
    </source>
</evidence>
<name>A0A6B2LFZ0_9EUKA</name>
<evidence type="ECO:0000313" key="6">
    <source>
        <dbReference type="EMBL" id="NDV35992.1"/>
    </source>
</evidence>